<protein>
    <submittedName>
        <fullName evidence="3">Uncharacterized protein</fullName>
    </submittedName>
</protein>
<accession>A0A183CMV1</accession>
<feature type="region of interest" description="Disordered" evidence="1">
    <location>
        <begin position="61"/>
        <end position="86"/>
    </location>
</feature>
<reference evidence="3" key="3">
    <citation type="submission" date="2016-06" db="UniProtKB">
        <authorList>
            <consortium name="WormBaseParasite"/>
        </authorList>
    </citation>
    <scope>IDENTIFICATION</scope>
</reference>
<reference evidence="2" key="1">
    <citation type="submission" date="2013-12" db="EMBL/GenBank/DDBJ databases">
        <authorList>
            <person name="Aslett M."/>
        </authorList>
    </citation>
    <scope>NUCLEOTIDE SEQUENCE [LARGE SCALE GENOMIC DNA]</scope>
    <source>
        <strain evidence="2">Lindley</strain>
    </source>
</reference>
<keyword evidence="2" id="KW-1185">Reference proteome</keyword>
<evidence type="ECO:0000256" key="1">
    <source>
        <dbReference type="SAM" id="MobiDB-lite"/>
    </source>
</evidence>
<dbReference type="AlphaFoldDB" id="A0A183CMV1"/>
<organism evidence="2 3">
    <name type="scientific">Globodera pallida</name>
    <name type="common">Potato cyst nematode worm</name>
    <name type="synonym">Heterodera pallida</name>
    <dbReference type="NCBI Taxonomy" id="36090"/>
    <lineage>
        <taxon>Eukaryota</taxon>
        <taxon>Metazoa</taxon>
        <taxon>Ecdysozoa</taxon>
        <taxon>Nematoda</taxon>
        <taxon>Chromadorea</taxon>
        <taxon>Rhabditida</taxon>
        <taxon>Tylenchina</taxon>
        <taxon>Tylenchomorpha</taxon>
        <taxon>Tylenchoidea</taxon>
        <taxon>Heteroderidae</taxon>
        <taxon>Heteroderinae</taxon>
        <taxon>Globodera</taxon>
    </lineage>
</organism>
<dbReference type="Proteomes" id="UP000050741">
    <property type="component" value="Unassembled WGS sequence"/>
</dbReference>
<feature type="compositionally biased region" description="Basic residues" evidence="1">
    <location>
        <begin position="75"/>
        <end position="86"/>
    </location>
</feature>
<name>A0A183CMV1_GLOPA</name>
<sequence>MLPVGRSVGCGGHFQKEGREEEQLLGPVPVLLLLLLLLVVDTAPAQLEGVKQLADNYNRTQNRLQSPQLAGPFANKRRRRVFPSRQ</sequence>
<dbReference type="WBParaSite" id="GPLIN_001420800">
    <property type="protein sequence ID" value="GPLIN_001420800"/>
    <property type="gene ID" value="GPLIN_001420800"/>
</dbReference>
<evidence type="ECO:0000313" key="3">
    <source>
        <dbReference type="WBParaSite" id="GPLIN_001420800"/>
    </source>
</evidence>
<proteinExistence type="predicted"/>
<evidence type="ECO:0000313" key="2">
    <source>
        <dbReference type="Proteomes" id="UP000050741"/>
    </source>
</evidence>
<reference evidence="2" key="2">
    <citation type="submission" date="2014-05" db="EMBL/GenBank/DDBJ databases">
        <title>The genome and life-stage specific transcriptomes of Globodera pallida elucidate key aspects of plant parasitism by a cyst nematode.</title>
        <authorList>
            <person name="Cotton J.A."/>
            <person name="Lilley C.J."/>
            <person name="Jones L.M."/>
            <person name="Kikuchi T."/>
            <person name="Reid A.J."/>
            <person name="Thorpe P."/>
            <person name="Tsai I.J."/>
            <person name="Beasley H."/>
            <person name="Blok V."/>
            <person name="Cock P.J.A."/>
            <person name="Van den Akker S.E."/>
            <person name="Holroyd N."/>
            <person name="Hunt M."/>
            <person name="Mantelin S."/>
            <person name="Naghra H."/>
            <person name="Pain A."/>
            <person name="Palomares-Rius J.E."/>
            <person name="Zarowiecki M."/>
            <person name="Berriman M."/>
            <person name="Jones J.T."/>
            <person name="Urwin P.E."/>
        </authorList>
    </citation>
    <scope>NUCLEOTIDE SEQUENCE [LARGE SCALE GENOMIC DNA]</scope>
    <source>
        <strain evidence="2">Lindley</strain>
    </source>
</reference>